<evidence type="ECO:0000256" key="9">
    <source>
        <dbReference type="SAM" id="Phobius"/>
    </source>
</evidence>
<feature type="domain" description="VWFA" evidence="11">
    <location>
        <begin position="32"/>
        <end position="202"/>
    </location>
</feature>
<dbReference type="FunFam" id="3.10.250.10:FF:000004">
    <property type="entry name" value="Scavenger receptor cysteine-rich type 1 protein M130"/>
    <property type="match status" value="1"/>
</dbReference>
<dbReference type="GO" id="GO:0035987">
    <property type="term" value="P:endodermal cell differentiation"/>
    <property type="evidence" value="ECO:0007669"/>
    <property type="project" value="TreeGrafter"/>
</dbReference>
<feature type="signal peptide" evidence="10">
    <location>
        <begin position="1"/>
        <end position="16"/>
    </location>
</feature>
<evidence type="ECO:0000256" key="7">
    <source>
        <dbReference type="ARBA" id="ARBA00023319"/>
    </source>
</evidence>
<dbReference type="Ensembl" id="ENSAOCT00000041081.1">
    <property type="protein sequence ID" value="ENSAOCP00000074521.1"/>
    <property type="gene ID" value="ENSAOCG00000016626.2"/>
</dbReference>
<dbReference type="InterPro" id="IPR013783">
    <property type="entry name" value="Ig-like_fold"/>
</dbReference>
<dbReference type="FunFam" id="3.40.50.410:FF:000004">
    <property type="entry name" value="collagen alpha-6(VI) chain"/>
    <property type="match status" value="1"/>
</dbReference>
<dbReference type="Pfam" id="PF00530">
    <property type="entry name" value="SRCR"/>
    <property type="match status" value="2"/>
</dbReference>
<evidence type="ECO:0000256" key="8">
    <source>
        <dbReference type="PROSITE-ProRule" id="PRU00196"/>
    </source>
</evidence>
<evidence type="ECO:0000256" key="3">
    <source>
        <dbReference type="ARBA" id="ARBA00022729"/>
    </source>
</evidence>
<dbReference type="SUPFAM" id="SSF53300">
    <property type="entry name" value="vWA-like"/>
    <property type="match status" value="1"/>
</dbReference>
<feature type="transmembrane region" description="Helical" evidence="9">
    <location>
        <begin position="532"/>
        <end position="552"/>
    </location>
</feature>
<dbReference type="GO" id="GO:0016020">
    <property type="term" value="C:membrane"/>
    <property type="evidence" value="ECO:0007669"/>
    <property type="project" value="InterPro"/>
</dbReference>
<dbReference type="SMART" id="SM00327">
    <property type="entry name" value="VWA"/>
    <property type="match status" value="1"/>
</dbReference>
<dbReference type="InterPro" id="IPR036179">
    <property type="entry name" value="Ig-like_dom_sf"/>
</dbReference>
<sequence>MDLLLLLLWSSGLGGGGRLASAAAQCEAANADIVMLVDESGSISPPDFWKMLQFVDDIIKIFNIGPDAVQIGLTLFTDTQRTMWQLNTYQTKQSLLKAVDSLEQRGGGTKTGLALEHILHYSFKYNMGMRPDSRKIVVVLTDGESQDDVEEPAEHLRDTGIEVYAIGIRGASHLQLLNMTTDRAHIYILEDFSSLIEIFNNFSISLCNSATNRDSVRLMNGTSLCSGRLEVRSNQFNQRWSSVCEADVDLQDAEVVCRELGCGAPSVLWGALYGEVEAPWWSREFQCGGRESALMDCRSSASDRNTCSPGRAAGLTCSEPVRLVGGASRCAGVLQVKLVEWRMVEWRMVDGSDWSLKAAAAACTELHCGSAVLTASSNESSESRGWSVDRRCVEAGWRLRECSTSTRSSSTVELVCSDLLEQPIIFVSSVDGVSEAQQQGFQVSWRSSFTLSCSIQPQYPGGSFQLSFTSSSNATLSHTQPAVNHSAHFLFPAAGHAHQGSYTCVYHVHVFSHNFSSESCRLSLVVSDPTVFFMRLTLLLLSLLIFTSLICFSHKVPTLTSGDQRKPEAD</sequence>
<evidence type="ECO:0000256" key="10">
    <source>
        <dbReference type="SAM" id="SignalP"/>
    </source>
</evidence>
<dbReference type="Pfam" id="PF00092">
    <property type="entry name" value="VWA"/>
    <property type="match status" value="1"/>
</dbReference>
<dbReference type="InterPro" id="IPR036465">
    <property type="entry name" value="vWFA_dom_sf"/>
</dbReference>
<dbReference type="GO" id="GO:0005615">
    <property type="term" value="C:extracellular space"/>
    <property type="evidence" value="ECO:0007669"/>
    <property type="project" value="TreeGrafter"/>
</dbReference>
<dbReference type="PROSITE" id="PS50234">
    <property type="entry name" value="VWFA"/>
    <property type="match status" value="1"/>
</dbReference>
<feature type="chain" id="PRO_5043871098" evidence="10">
    <location>
        <begin position="17"/>
        <end position="570"/>
    </location>
</feature>
<dbReference type="Pfam" id="PF00047">
    <property type="entry name" value="ig"/>
    <property type="match status" value="1"/>
</dbReference>
<comment type="caution">
    <text evidence="8">Lacks conserved residue(s) required for the propagation of feature annotation.</text>
</comment>
<dbReference type="InterPro" id="IPR002035">
    <property type="entry name" value="VWF_A"/>
</dbReference>
<reference evidence="13 14" key="1">
    <citation type="submission" date="2022-01" db="EMBL/GenBank/DDBJ databases">
        <title>A chromosome-scale genome assembly of the false clownfish, Amphiprion ocellaris.</title>
        <authorList>
            <person name="Ryu T."/>
        </authorList>
    </citation>
    <scope>NUCLEOTIDE SEQUENCE [LARGE SCALE GENOMIC DNA]</scope>
</reference>
<keyword evidence="2" id="KW-0964">Secreted</keyword>
<evidence type="ECO:0000313" key="14">
    <source>
        <dbReference type="Proteomes" id="UP001501940"/>
    </source>
</evidence>
<keyword evidence="9" id="KW-0812">Transmembrane</keyword>
<keyword evidence="9" id="KW-1133">Transmembrane helix</keyword>
<evidence type="ECO:0000256" key="4">
    <source>
        <dbReference type="ARBA" id="ARBA00022737"/>
    </source>
</evidence>
<keyword evidence="6" id="KW-0325">Glycoprotein</keyword>
<dbReference type="InterPro" id="IPR036772">
    <property type="entry name" value="SRCR-like_dom_sf"/>
</dbReference>
<dbReference type="InterPro" id="IPR001190">
    <property type="entry name" value="SRCR"/>
</dbReference>
<protein>
    <submittedName>
        <fullName evidence="13">Uncharacterized protein</fullName>
    </submittedName>
</protein>
<dbReference type="InterPro" id="IPR013151">
    <property type="entry name" value="Immunoglobulin_dom"/>
</dbReference>
<dbReference type="SUPFAM" id="SSF56487">
    <property type="entry name" value="SRCR-like"/>
    <property type="match status" value="2"/>
</dbReference>
<evidence type="ECO:0000259" key="12">
    <source>
        <dbReference type="PROSITE" id="PS50287"/>
    </source>
</evidence>
<keyword evidence="7" id="KW-0393">Immunoglobulin domain</keyword>
<reference evidence="13" key="3">
    <citation type="submission" date="2025-09" db="UniProtKB">
        <authorList>
            <consortium name="Ensembl"/>
        </authorList>
    </citation>
    <scope>IDENTIFICATION</scope>
</reference>
<dbReference type="Gene3D" id="2.60.40.10">
    <property type="entry name" value="Immunoglobulins"/>
    <property type="match status" value="1"/>
</dbReference>
<name>A0AAQ6ACW7_AMPOC</name>
<dbReference type="PRINTS" id="PR00453">
    <property type="entry name" value="VWFADOMAIN"/>
</dbReference>
<evidence type="ECO:0000256" key="5">
    <source>
        <dbReference type="ARBA" id="ARBA00023157"/>
    </source>
</evidence>
<dbReference type="AlphaFoldDB" id="A0AAQ6ACW7"/>
<evidence type="ECO:0000256" key="2">
    <source>
        <dbReference type="ARBA" id="ARBA00022525"/>
    </source>
</evidence>
<dbReference type="SUPFAM" id="SSF48726">
    <property type="entry name" value="Immunoglobulin"/>
    <property type="match status" value="1"/>
</dbReference>
<dbReference type="Proteomes" id="UP001501940">
    <property type="component" value="Chromosome 18"/>
</dbReference>
<reference evidence="13" key="2">
    <citation type="submission" date="2025-08" db="UniProtKB">
        <authorList>
            <consortium name="Ensembl"/>
        </authorList>
    </citation>
    <scope>IDENTIFICATION</scope>
</reference>
<organism evidence="13 14">
    <name type="scientific">Amphiprion ocellaris</name>
    <name type="common">Clown anemonefish</name>
    <dbReference type="NCBI Taxonomy" id="80972"/>
    <lineage>
        <taxon>Eukaryota</taxon>
        <taxon>Metazoa</taxon>
        <taxon>Chordata</taxon>
        <taxon>Craniata</taxon>
        <taxon>Vertebrata</taxon>
        <taxon>Euteleostomi</taxon>
        <taxon>Actinopterygii</taxon>
        <taxon>Neopterygii</taxon>
        <taxon>Teleostei</taxon>
        <taxon>Neoteleostei</taxon>
        <taxon>Acanthomorphata</taxon>
        <taxon>Ovalentaria</taxon>
        <taxon>Pomacentridae</taxon>
        <taxon>Amphiprion</taxon>
    </lineage>
</organism>
<comment type="subcellular location">
    <subcellularLocation>
        <location evidence="1">Secreted</location>
    </subcellularLocation>
</comment>
<evidence type="ECO:0000259" key="11">
    <source>
        <dbReference type="PROSITE" id="PS50234"/>
    </source>
</evidence>
<evidence type="ECO:0000313" key="13">
    <source>
        <dbReference type="Ensembl" id="ENSAOCP00000074521.1"/>
    </source>
</evidence>
<dbReference type="PROSITE" id="PS50287">
    <property type="entry name" value="SRCR_2"/>
    <property type="match status" value="2"/>
</dbReference>
<dbReference type="GeneTree" id="ENSGT00940000154923"/>
<dbReference type="PANTHER" id="PTHR24020">
    <property type="entry name" value="COLLAGEN ALPHA"/>
    <property type="match status" value="1"/>
</dbReference>
<keyword evidence="3 10" id="KW-0732">Signal</keyword>
<keyword evidence="4" id="KW-0677">Repeat</keyword>
<dbReference type="Gene3D" id="3.10.250.10">
    <property type="entry name" value="SRCR-like domain"/>
    <property type="match status" value="2"/>
</dbReference>
<dbReference type="PANTHER" id="PTHR24020:SF17">
    <property type="entry name" value="COLLAGEN ALPHA-1(XII) CHAIN"/>
    <property type="match status" value="1"/>
</dbReference>
<accession>A0AAQ6ACW7</accession>
<feature type="domain" description="SRCR" evidence="12">
    <location>
        <begin position="216"/>
        <end position="318"/>
    </location>
</feature>
<evidence type="ECO:0000256" key="6">
    <source>
        <dbReference type="ARBA" id="ARBA00023180"/>
    </source>
</evidence>
<keyword evidence="14" id="KW-1185">Reference proteome</keyword>
<feature type="disulfide bond" evidence="8">
    <location>
        <begin position="392"/>
        <end position="402"/>
    </location>
</feature>
<feature type="disulfide bond" evidence="8">
    <location>
        <begin position="287"/>
        <end position="297"/>
    </location>
</feature>
<proteinExistence type="predicted"/>
<keyword evidence="5 8" id="KW-1015">Disulfide bond</keyword>
<feature type="domain" description="SRCR" evidence="12">
    <location>
        <begin position="321"/>
        <end position="417"/>
    </location>
</feature>
<dbReference type="PRINTS" id="PR00258">
    <property type="entry name" value="SPERACTRCPTR"/>
</dbReference>
<keyword evidence="9" id="KW-0472">Membrane</keyword>
<dbReference type="SMART" id="SM00202">
    <property type="entry name" value="SR"/>
    <property type="match status" value="2"/>
</dbReference>
<dbReference type="Gene3D" id="3.40.50.410">
    <property type="entry name" value="von Willebrand factor, type A domain"/>
    <property type="match status" value="1"/>
</dbReference>
<evidence type="ECO:0000256" key="1">
    <source>
        <dbReference type="ARBA" id="ARBA00004613"/>
    </source>
</evidence>
<dbReference type="InterPro" id="IPR050525">
    <property type="entry name" value="ECM_Assembly_Org"/>
</dbReference>